<dbReference type="HOGENOM" id="CLU_005126_9_0_2"/>
<dbReference type="OrthoDB" id="43518at2157"/>
<comment type="similarity">
    <text evidence="2">Belongs to the monovalent cation:proton antiporter 2 (CPA2) transporter (TC 2.A.37) family.</text>
</comment>
<dbReference type="InterPro" id="IPR038770">
    <property type="entry name" value="Na+/solute_symporter_sf"/>
</dbReference>
<dbReference type="GO" id="GO:1902600">
    <property type="term" value="P:proton transmembrane transport"/>
    <property type="evidence" value="ECO:0007669"/>
    <property type="project" value="InterPro"/>
</dbReference>
<dbReference type="SUPFAM" id="SSF51735">
    <property type="entry name" value="NAD(P)-binding Rossmann-fold domains"/>
    <property type="match status" value="1"/>
</dbReference>
<evidence type="ECO:0000256" key="1">
    <source>
        <dbReference type="ARBA" id="ARBA00004141"/>
    </source>
</evidence>
<evidence type="ECO:0000256" key="7">
    <source>
        <dbReference type="SAM" id="Phobius"/>
    </source>
</evidence>
<dbReference type="Pfam" id="PF00999">
    <property type="entry name" value="Na_H_Exchanger"/>
    <property type="match status" value="1"/>
</dbReference>
<feature type="transmembrane region" description="Helical" evidence="7">
    <location>
        <begin position="190"/>
        <end position="210"/>
    </location>
</feature>
<evidence type="ECO:0000259" key="9">
    <source>
        <dbReference type="PROSITE" id="PS51202"/>
    </source>
</evidence>
<dbReference type="Gene3D" id="3.30.70.1450">
    <property type="entry name" value="Regulator of K+ conductance, C-terminal domain"/>
    <property type="match status" value="1"/>
</dbReference>
<evidence type="ECO:0000256" key="6">
    <source>
        <dbReference type="ARBA" id="ARBA00023136"/>
    </source>
</evidence>
<dbReference type="GO" id="GO:0016020">
    <property type="term" value="C:membrane"/>
    <property type="evidence" value="ECO:0007669"/>
    <property type="project" value="UniProtKB-SubCell"/>
</dbReference>
<dbReference type="InterPro" id="IPR036721">
    <property type="entry name" value="RCK_C_sf"/>
</dbReference>
<evidence type="ECO:0000259" key="8">
    <source>
        <dbReference type="PROSITE" id="PS51201"/>
    </source>
</evidence>
<feature type="transmembrane region" description="Helical" evidence="7">
    <location>
        <begin position="147"/>
        <end position="170"/>
    </location>
</feature>
<feature type="transmembrane region" description="Helical" evidence="7">
    <location>
        <begin position="55"/>
        <end position="73"/>
    </location>
</feature>
<evidence type="ECO:0000256" key="3">
    <source>
        <dbReference type="ARBA" id="ARBA00022448"/>
    </source>
</evidence>
<dbReference type="Pfam" id="PF02080">
    <property type="entry name" value="TrkA_C"/>
    <property type="match status" value="1"/>
</dbReference>
<protein>
    <submittedName>
        <fullName evidence="10">Kef-type K+ transport system, membrane component</fullName>
    </submittedName>
</protein>
<feature type="transmembrane region" description="Helical" evidence="7">
    <location>
        <begin position="6"/>
        <end position="24"/>
    </location>
</feature>
<dbReference type="STRING" id="867904.Metho_2055"/>
<dbReference type="InterPro" id="IPR006037">
    <property type="entry name" value="RCK_C"/>
</dbReference>
<dbReference type="InterPro" id="IPR006153">
    <property type="entry name" value="Cation/H_exchanger_TM"/>
</dbReference>
<feature type="transmembrane region" description="Helical" evidence="7">
    <location>
        <begin position="85"/>
        <end position="104"/>
    </location>
</feature>
<sequence length="685" mass="75001">MDLTLFTDIEIIFGLSIFILLVFHKAKLSPVLGFLVTGIVAGPHVLGIIREVEQVEVLSEIGIILLLFTIGVEMSIKELWDIKRFVLVGGGLQVGITTALVYYISLYMGHSPSTALFLGFLVSLSSTAIVLKLFQEKGETYTTYGKISLGILIFQDIVIVPMILLTPILAGVPSTSGDSPVTFLLKGLGIMLFVIVTARWIMPALLFRIAKTKNRELFLLTIIFTVFGTAWLTSKAGLSLALGAFLAGLIISESEYSHQAVGNMMPFKDVFISFFFISIGMLMDVGFFLENIFTLLALAAGVILVKSMASGLVTFLLGYPLRTTIITGMTLAQVGEFSFVLSSFGKSYGLLDESLYQAFLAVSIVTMAATPFVMTFSHSFSHKLTNKTKNPILVNGLYAKSMGIYSTNAMPVDENVELDDHLIIVGYGFNGKTVSNAAKTAGIPYVIIETNPETVRNERKKGERIYYGDATHEVVLDSANIKSARVLVVGISDFIGTRAITDVARRMNPDIYIIARTRYMSEIKTLSQLGADEVIPEEYETSVEIFSRLLKKYLVPEEDIYSFTREIRANGYSMLRKHSVGTKKDTFSLKDDLPGLDVTSFKIKEGSLIHGSTLKDADLRNIHGATVLAIRRGEQIIENPVGDTQLLSGDLLIVLGKPERLCQLRNFLGGDADTVSSGVCSYEGA</sequence>
<feature type="transmembrane region" description="Helical" evidence="7">
    <location>
        <begin position="356"/>
        <end position="377"/>
    </location>
</feature>
<keyword evidence="5 7" id="KW-1133">Transmembrane helix</keyword>
<reference evidence="11" key="1">
    <citation type="submission" date="2012-02" db="EMBL/GenBank/DDBJ databases">
        <title>Complete sequence of chromosome of Methanomethylovorans hollandica DSM 15978.</title>
        <authorList>
            <person name="Lucas S."/>
            <person name="Copeland A."/>
            <person name="Lapidus A."/>
            <person name="Glavina del Rio T."/>
            <person name="Dalin E."/>
            <person name="Tice H."/>
            <person name="Bruce D."/>
            <person name="Goodwin L."/>
            <person name="Pitluck S."/>
            <person name="Peters L."/>
            <person name="Mikhailova N."/>
            <person name="Held B."/>
            <person name="Kyrpides N."/>
            <person name="Mavromatis K."/>
            <person name="Ivanova N."/>
            <person name="Brettin T."/>
            <person name="Detter J.C."/>
            <person name="Han C."/>
            <person name="Larimer F."/>
            <person name="Land M."/>
            <person name="Hauser L."/>
            <person name="Markowitz V."/>
            <person name="Cheng J.-F."/>
            <person name="Hugenholtz P."/>
            <person name="Woyke T."/>
            <person name="Wu D."/>
            <person name="Spring S."/>
            <person name="Schroeder M."/>
            <person name="Brambilla E."/>
            <person name="Klenk H.-P."/>
            <person name="Eisen J.A."/>
        </authorList>
    </citation>
    <scope>NUCLEOTIDE SEQUENCE [LARGE SCALE GENOMIC DNA]</scope>
    <source>
        <strain evidence="11">DSM 15978 / NBRC 107637 / DMS1</strain>
    </source>
</reference>
<dbReference type="GO" id="GO:0008324">
    <property type="term" value="F:monoatomic cation transmembrane transporter activity"/>
    <property type="evidence" value="ECO:0007669"/>
    <property type="project" value="InterPro"/>
</dbReference>
<dbReference type="PROSITE" id="PS51202">
    <property type="entry name" value="RCK_C"/>
    <property type="match status" value="1"/>
</dbReference>
<feature type="transmembrane region" description="Helical" evidence="7">
    <location>
        <begin position="324"/>
        <end position="344"/>
    </location>
</feature>
<feature type="transmembrane region" description="Helical" evidence="7">
    <location>
        <begin position="295"/>
        <end position="317"/>
    </location>
</feature>
<dbReference type="GO" id="GO:0015297">
    <property type="term" value="F:antiporter activity"/>
    <property type="evidence" value="ECO:0007669"/>
    <property type="project" value="InterPro"/>
</dbReference>
<dbReference type="KEGG" id="mhz:Metho_2055"/>
<dbReference type="Gene3D" id="3.40.50.720">
    <property type="entry name" value="NAD(P)-binding Rossmann-like Domain"/>
    <property type="match status" value="1"/>
</dbReference>
<dbReference type="Pfam" id="PF02254">
    <property type="entry name" value="TrkA_N"/>
    <property type="match status" value="1"/>
</dbReference>
<dbReference type="RefSeq" id="WP_015325386.1">
    <property type="nucleotide sequence ID" value="NC_019977.1"/>
</dbReference>
<dbReference type="GO" id="GO:0006813">
    <property type="term" value="P:potassium ion transport"/>
    <property type="evidence" value="ECO:0007669"/>
    <property type="project" value="InterPro"/>
</dbReference>
<dbReference type="AlphaFoldDB" id="L0KYN6"/>
<dbReference type="PANTHER" id="PTHR42751:SF3">
    <property type="entry name" value="SODIUM_GLUTAMATE SYMPORTER"/>
    <property type="match status" value="1"/>
</dbReference>
<dbReference type="GeneID" id="14406568"/>
<evidence type="ECO:0000256" key="5">
    <source>
        <dbReference type="ARBA" id="ARBA00022989"/>
    </source>
</evidence>
<feature type="transmembrane region" description="Helical" evidence="7">
    <location>
        <begin position="116"/>
        <end position="135"/>
    </location>
</feature>
<dbReference type="InterPro" id="IPR036291">
    <property type="entry name" value="NAD(P)-bd_dom_sf"/>
</dbReference>
<keyword evidence="3" id="KW-0813">Transport</keyword>
<feature type="transmembrane region" description="Helical" evidence="7">
    <location>
        <begin position="217"/>
        <end position="234"/>
    </location>
</feature>
<feature type="domain" description="RCK N-terminal" evidence="8">
    <location>
        <begin position="419"/>
        <end position="536"/>
    </location>
</feature>
<gene>
    <name evidence="10" type="ordered locus">Metho_2055</name>
</gene>
<dbReference type="PANTHER" id="PTHR42751">
    <property type="entry name" value="SODIUM/HYDROGEN EXCHANGER FAMILY/TRKA DOMAIN PROTEIN"/>
    <property type="match status" value="1"/>
</dbReference>
<comment type="subcellular location">
    <subcellularLocation>
        <location evidence="1">Membrane</location>
        <topology evidence="1">Multi-pass membrane protein</topology>
    </subcellularLocation>
</comment>
<dbReference type="EMBL" id="CP003362">
    <property type="protein sequence ID" value="AGB50221.1"/>
    <property type="molecule type" value="Genomic_DNA"/>
</dbReference>
<feature type="transmembrane region" description="Helical" evidence="7">
    <location>
        <begin position="270"/>
        <end position="289"/>
    </location>
</feature>
<evidence type="ECO:0000313" key="10">
    <source>
        <dbReference type="EMBL" id="AGB50221.1"/>
    </source>
</evidence>
<evidence type="ECO:0000313" key="11">
    <source>
        <dbReference type="Proteomes" id="UP000010866"/>
    </source>
</evidence>
<keyword evidence="11" id="KW-1185">Reference proteome</keyword>
<organism evidence="10 11">
    <name type="scientific">Methanomethylovorans hollandica (strain DSM 15978 / NBRC 107637 / DMS1)</name>
    <dbReference type="NCBI Taxonomy" id="867904"/>
    <lineage>
        <taxon>Archaea</taxon>
        <taxon>Methanobacteriati</taxon>
        <taxon>Methanobacteriota</taxon>
        <taxon>Stenosarchaea group</taxon>
        <taxon>Methanomicrobia</taxon>
        <taxon>Methanosarcinales</taxon>
        <taxon>Methanosarcinaceae</taxon>
        <taxon>Methanomethylovorans</taxon>
    </lineage>
</organism>
<dbReference type="PROSITE" id="PS51201">
    <property type="entry name" value="RCK_N"/>
    <property type="match status" value="1"/>
</dbReference>
<keyword evidence="4 7" id="KW-0812">Transmembrane</keyword>
<name>L0KYN6_METHD</name>
<dbReference type="InterPro" id="IPR003148">
    <property type="entry name" value="RCK_N"/>
</dbReference>
<accession>L0KYN6</accession>
<keyword evidence="6 7" id="KW-0472">Membrane</keyword>
<evidence type="ECO:0000256" key="4">
    <source>
        <dbReference type="ARBA" id="ARBA00022692"/>
    </source>
</evidence>
<dbReference type="Proteomes" id="UP000010866">
    <property type="component" value="Chromosome"/>
</dbReference>
<dbReference type="SUPFAM" id="SSF116726">
    <property type="entry name" value="TrkA C-terminal domain-like"/>
    <property type="match status" value="1"/>
</dbReference>
<dbReference type="Gene3D" id="1.20.1530.20">
    <property type="match status" value="1"/>
</dbReference>
<proteinExistence type="inferred from homology"/>
<feature type="domain" description="RCK C-terminal" evidence="9">
    <location>
        <begin position="584"/>
        <end position="670"/>
    </location>
</feature>
<evidence type="ECO:0000256" key="2">
    <source>
        <dbReference type="ARBA" id="ARBA00005551"/>
    </source>
</evidence>
<feature type="transmembrane region" description="Helical" evidence="7">
    <location>
        <begin position="31"/>
        <end position="49"/>
    </location>
</feature>